<sequence length="331" mass="38520">MRASSSSKSLAASSFANRLKTIFKKAYELSILCQIEVCVIYYGPNGELKTWPKEKEKVKAMAFRYKAVTKRKKSLNLQEFMEGKKENDEKNSKKKKTKRDSESVNGSKYPDWYPIFDHYSPNQLSRLILSLEQTLSKLQERLRFVEAQKQRNTNLVYQTWTPSSSLNQYHHHHQYQRQPLNPNQFSLYMYNHGDATLSQLPLSASSANQLINYQNHLMMQQQKLHGFDQNYIKNGNFQHSNTTQALLSVQEPHELMQQQELYGSHHQNMCMMMNDVSNSNVVQDPCLSRRVPDELVSDFQKKHYGDMVGSTSFCPELLSGFFCQKTADMRD</sequence>
<keyword evidence="4" id="KW-0804">Transcription</keyword>
<protein>
    <recommendedName>
        <fullName evidence="8">MADS-box domain-containing protein</fullName>
    </recommendedName>
</protein>
<evidence type="ECO:0000256" key="1">
    <source>
        <dbReference type="ARBA" id="ARBA00004123"/>
    </source>
</evidence>
<accession>V4KN16</accession>
<evidence type="ECO:0000256" key="4">
    <source>
        <dbReference type="ARBA" id="ARBA00023163"/>
    </source>
</evidence>
<dbReference type="SMART" id="SM00432">
    <property type="entry name" value="MADS"/>
    <property type="match status" value="1"/>
</dbReference>
<dbReference type="Pfam" id="PF00319">
    <property type="entry name" value="SRF-TF"/>
    <property type="match status" value="1"/>
</dbReference>
<evidence type="ECO:0000256" key="7">
    <source>
        <dbReference type="SAM" id="MobiDB-lite"/>
    </source>
</evidence>
<dbReference type="GO" id="GO:0005634">
    <property type="term" value="C:nucleus"/>
    <property type="evidence" value="ECO:0007669"/>
    <property type="project" value="UniProtKB-SubCell"/>
</dbReference>
<dbReference type="AlphaFoldDB" id="V4KN16"/>
<keyword evidence="6" id="KW-0175">Coiled coil</keyword>
<dbReference type="OMA" id="QRNTNLV"/>
<dbReference type="OrthoDB" id="601557at2759"/>
<keyword evidence="2" id="KW-0805">Transcription regulation</keyword>
<dbReference type="InterPro" id="IPR036879">
    <property type="entry name" value="TF_MADSbox_sf"/>
</dbReference>
<dbReference type="KEGG" id="eus:EUTSA_v10005313mg"/>
<name>V4KN16_EUTSA</name>
<dbReference type="Gramene" id="ESQ31332">
    <property type="protein sequence ID" value="ESQ31332"/>
    <property type="gene ID" value="EUTSA_v10005313mg"/>
</dbReference>
<evidence type="ECO:0000313" key="10">
    <source>
        <dbReference type="Proteomes" id="UP000030689"/>
    </source>
</evidence>
<dbReference type="EMBL" id="KI517748">
    <property type="protein sequence ID" value="ESQ31332.1"/>
    <property type="molecule type" value="Genomic_DNA"/>
</dbReference>
<keyword evidence="10" id="KW-1185">Reference proteome</keyword>
<feature type="region of interest" description="Disordered" evidence="7">
    <location>
        <begin position="78"/>
        <end position="105"/>
    </location>
</feature>
<dbReference type="GO" id="GO:0003677">
    <property type="term" value="F:DNA binding"/>
    <property type="evidence" value="ECO:0007669"/>
    <property type="project" value="UniProtKB-KW"/>
</dbReference>
<dbReference type="Gene3D" id="3.40.1810.10">
    <property type="entry name" value="Transcription factor, MADS-box"/>
    <property type="match status" value="1"/>
</dbReference>
<evidence type="ECO:0000313" key="9">
    <source>
        <dbReference type="EMBL" id="ESQ31332.1"/>
    </source>
</evidence>
<keyword evidence="3" id="KW-0238">DNA-binding</keyword>
<dbReference type="GO" id="GO:0046983">
    <property type="term" value="F:protein dimerization activity"/>
    <property type="evidence" value="ECO:0007669"/>
    <property type="project" value="InterPro"/>
</dbReference>
<keyword evidence="5" id="KW-0539">Nucleus</keyword>
<evidence type="ECO:0000256" key="5">
    <source>
        <dbReference type="ARBA" id="ARBA00023242"/>
    </source>
</evidence>
<dbReference type="eggNOG" id="KOG0014">
    <property type="taxonomic scope" value="Eukaryota"/>
</dbReference>
<reference evidence="9 10" key="1">
    <citation type="journal article" date="2013" name="Front. Plant Sci.">
        <title>The Reference Genome of the Halophytic Plant Eutrema salsugineum.</title>
        <authorList>
            <person name="Yang R."/>
            <person name="Jarvis D.E."/>
            <person name="Chen H."/>
            <person name="Beilstein M.A."/>
            <person name="Grimwood J."/>
            <person name="Jenkins J."/>
            <person name="Shu S."/>
            <person name="Prochnik S."/>
            <person name="Xin M."/>
            <person name="Ma C."/>
            <person name="Schmutz J."/>
            <person name="Wing R.A."/>
            <person name="Mitchell-Olds T."/>
            <person name="Schumaker K.S."/>
            <person name="Wang X."/>
        </authorList>
    </citation>
    <scope>NUCLEOTIDE SEQUENCE [LARGE SCALE GENOMIC DNA]</scope>
</reference>
<gene>
    <name evidence="9" type="ORF">EUTSA_v10005313mg</name>
</gene>
<feature type="compositionally biased region" description="Basic and acidic residues" evidence="7">
    <location>
        <begin position="81"/>
        <end position="91"/>
    </location>
</feature>
<evidence type="ECO:0000256" key="6">
    <source>
        <dbReference type="SAM" id="Coils"/>
    </source>
</evidence>
<evidence type="ECO:0000259" key="8">
    <source>
        <dbReference type="PROSITE" id="PS50066"/>
    </source>
</evidence>
<comment type="subcellular location">
    <subcellularLocation>
        <location evidence="1">Nucleus</location>
    </subcellularLocation>
</comment>
<evidence type="ECO:0000256" key="3">
    <source>
        <dbReference type="ARBA" id="ARBA00023125"/>
    </source>
</evidence>
<organism evidence="9 10">
    <name type="scientific">Eutrema salsugineum</name>
    <name type="common">Saltwater cress</name>
    <name type="synonym">Sisymbrium salsugineum</name>
    <dbReference type="NCBI Taxonomy" id="72664"/>
    <lineage>
        <taxon>Eukaryota</taxon>
        <taxon>Viridiplantae</taxon>
        <taxon>Streptophyta</taxon>
        <taxon>Embryophyta</taxon>
        <taxon>Tracheophyta</taxon>
        <taxon>Spermatophyta</taxon>
        <taxon>Magnoliopsida</taxon>
        <taxon>eudicotyledons</taxon>
        <taxon>Gunneridae</taxon>
        <taxon>Pentapetalae</taxon>
        <taxon>rosids</taxon>
        <taxon>malvids</taxon>
        <taxon>Brassicales</taxon>
        <taxon>Brassicaceae</taxon>
        <taxon>Eutremeae</taxon>
        <taxon>Eutrema</taxon>
    </lineage>
</organism>
<dbReference type="Proteomes" id="UP000030689">
    <property type="component" value="Unassembled WGS sequence"/>
</dbReference>
<feature type="domain" description="MADS-box" evidence="8">
    <location>
        <begin position="14"/>
        <end position="55"/>
    </location>
</feature>
<evidence type="ECO:0000256" key="2">
    <source>
        <dbReference type="ARBA" id="ARBA00023015"/>
    </source>
</evidence>
<feature type="coiled-coil region" evidence="6">
    <location>
        <begin position="128"/>
        <end position="155"/>
    </location>
</feature>
<proteinExistence type="predicted"/>
<dbReference type="PROSITE" id="PS50066">
    <property type="entry name" value="MADS_BOX_2"/>
    <property type="match status" value="1"/>
</dbReference>
<dbReference type="SUPFAM" id="SSF55455">
    <property type="entry name" value="SRF-like"/>
    <property type="match status" value="1"/>
</dbReference>
<dbReference type="InterPro" id="IPR002100">
    <property type="entry name" value="TF_MADSbox"/>
</dbReference>